<reference evidence="3 4" key="1">
    <citation type="journal article" date="2022" name="Front. Cell. Infect. Microbiol.">
        <title>The Genomes of Two Strains of Taenia crassiceps the Animal Model for the Study of Human Cysticercosis.</title>
        <authorList>
            <person name="Bobes R.J."/>
            <person name="Estrada K."/>
            <person name="Rios-Valencia D.G."/>
            <person name="Calderon-Gallegos A."/>
            <person name="de la Torre P."/>
            <person name="Carrero J.C."/>
            <person name="Sanchez-Flores A."/>
            <person name="Laclette J.P."/>
        </authorList>
    </citation>
    <scope>NUCLEOTIDE SEQUENCE [LARGE SCALE GENOMIC DNA]</scope>
    <source>
        <strain evidence="3">WFUcys</strain>
    </source>
</reference>
<dbReference type="InterPro" id="IPR039721">
    <property type="entry name" value="C5-epimerase"/>
</dbReference>
<sequence length="704" mass="79357">MERFIICVFRNLSGFSHYAFVRARTIFISIYAAIGTKTIMRLNQRVCVVCISLACIPCLLQYFGLVGIIGWFRTIEEFGKNAHAFKVEDMFEPLMCSINGYTSPGCYRLKNSTIVVDFQHVKYWYEVNGYLNATGGVFFISNEGEQSTLPLVLRAHEPLGPYMGHSFSGIPEAKSRILLVDSEYNIPISRQWDPKGYPYPIQIAQFGLAYYGRYLTLQSWKPSPRAFSHPVVIDLKSQFANRMSCSKNNSRCSFGKKEGSVSQKLTGVNLSHSLTALIAMGVDWPRETRLIISVSLGASTRGRAQIHFACSDTYGEGSIAIKNNYWALGHSQSVDLKVVFFRRNCQKVLLLQNLDMVLRKAVDSINRAAKAKSAFSSLLLDSVLDEPMVVDGVELKYPQQSRDRNRPGVLQELLLFVPIRKESVEEVGSVRHLLMNIEFARQRFMAATEWLMRNQAQDGSWRIPAKHIFTHDIYLKPGWCSAMGQGQGISLLVRANYMTGEKSFLTAADRALAPFRRSVEQSQSSDEACGVRANFLGQSTLPWYEEYPVVPSVFVLNGFIYSLIGLYDLSKVASVNGTNNAIIARASQLLEDGVATLARVLPLYDSGTGSFYDLRHLSLAHAFRLSPHLESLKWSEQGVAKTKIQTLQALLKAGPNRARWQYHRVHLSQLHQLATAIAPQHADLWHIFFDRWLAYLWGFRSGHN</sequence>
<dbReference type="PANTHER" id="PTHR13174:SF3">
    <property type="entry name" value="D-GLUCURONYL C5-EPIMERASE"/>
    <property type="match status" value="1"/>
</dbReference>
<keyword evidence="4" id="KW-1185">Reference proteome</keyword>
<feature type="transmembrane region" description="Helical" evidence="1">
    <location>
        <begin position="46"/>
        <end position="72"/>
    </location>
</feature>
<gene>
    <name evidence="3" type="ORF">TcWFU_005905</name>
</gene>
<dbReference type="EMBL" id="JAKROA010000006">
    <property type="protein sequence ID" value="KAL5106253.1"/>
    <property type="molecule type" value="Genomic_DNA"/>
</dbReference>
<keyword evidence="1" id="KW-0472">Membrane</keyword>
<feature type="domain" description="D-glucuronyl C5-epimerase C-terminal" evidence="2">
    <location>
        <begin position="458"/>
        <end position="621"/>
    </location>
</feature>
<evidence type="ECO:0000259" key="2">
    <source>
        <dbReference type="Pfam" id="PF06662"/>
    </source>
</evidence>
<proteinExistence type="predicted"/>
<evidence type="ECO:0000256" key="1">
    <source>
        <dbReference type="SAM" id="Phobius"/>
    </source>
</evidence>
<comment type="caution">
    <text evidence="3">The sequence shown here is derived from an EMBL/GenBank/DDBJ whole genome shotgun (WGS) entry which is preliminary data.</text>
</comment>
<keyword evidence="1" id="KW-0812">Transmembrane</keyword>
<evidence type="ECO:0000313" key="3">
    <source>
        <dbReference type="EMBL" id="KAL5106253.1"/>
    </source>
</evidence>
<accession>A0ABR4QA87</accession>
<keyword evidence="1" id="KW-1133">Transmembrane helix</keyword>
<name>A0ABR4QA87_9CEST</name>
<protein>
    <submittedName>
        <fullName evidence="3">D-glucuronyl C5-epimerase</fullName>
    </submittedName>
</protein>
<dbReference type="Pfam" id="PF06662">
    <property type="entry name" value="C5-epim_C"/>
    <property type="match status" value="1"/>
</dbReference>
<evidence type="ECO:0000313" key="4">
    <source>
        <dbReference type="Proteomes" id="UP001651158"/>
    </source>
</evidence>
<dbReference type="PANTHER" id="PTHR13174">
    <property type="entry name" value="D-GLUCURONYL C5-EPIMERASE"/>
    <property type="match status" value="1"/>
</dbReference>
<dbReference type="Proteomes" id="UP001651158">
    <property type="component" value="Unassembled WGS sequence"/>
</dbReference>
<organism evidence="3 4">
    <name type="scientific">Taenia crassiceps</name>
    <dbReference type="NCBI Taxonomy" id="6207"/>
    <lineage>
        <taxon>Eukaryota</taxon>
        <taxon>Metazoa</taxon>
        <taxon>Spiralia</taxon>
        <taxon>Lophotrochozoa</taxon>
        <taxon>Platyhelminthes</taxon>
        <taxon>Cestoda</taxon>
        <taxon>Eucestoda</taxon>
        <taxon>Cyclophyllidea</taxon>
        <taxon>Taeniidae</taxon>
        <taxon>Taenia</taxon>
    </lineage>
</organism>
<dbReference type="InterPro" id="IPR010598">
    <property type="entry name" value="C5-epim_C"/>
</dbReference>